<dbReference type="RefSeq" id="WP_214790872.1">
    <property type="nucleotide sequence ID" value="NZ_JANIEL010000042.1"/>
</dbReference>
<organism evidence="1 2">
    <name type="scientific">Exiguobacterium aestuarii</name>
    <dbReference type="NCBI Taxonomy" id="273527"/>
    <lineage>
        <taxon>Bacteria</taxon>
        <taxon>Bacillati</taxon>
        <taxon>Bacillota</taxon>
        <taxon>Bacilli</taxon>
        <taxon>Bacillales</taxon>
        <taxon>Bacillales Family XII. Incertae Sedis</taxon>
        <taxon>Exiguobacterium</taxon>
    </lineage>
</organism>
<dbReference type="Pfam" id="PF13376">
    <property type="entry name" value="OmdA"/>
    <property type="match status" value="1"/>
</dbReference>
<comment type="caution">
    <text evidence="1">The sequence shown here is derived from an EMBL/GenBank/DDBJ whole genome shotgun (WGS) entry which is preliminary data.</text>
</comment>
<gene>
    <name evidence="1" type="ORF">ACFQO8_13505</name>
</gene>
<name>A0ABW2PRH6_9BACL</name>
<evidence type="ECO:0000313" key="2">
    <source>
        <dbReference type="Proteomes" id="UP001596439"/>
    </source>
</evidence>
<keyword evidence="2" id="KW-1185">Reference proteome</keyword>
<dbReference type="Proteomes" id="UP001596439">
    <property type="component" value="Unassembled WGS sequence"/>
</dbReference>
<accession>A0ABW2PRH6</accession>
<reference evidence="2" key="1">
    <citation type="journal article" date="2019" name="Int. J. Syst. Evol. Microbiol.">
        <title>The Global Catalogue of Microorganisms (GCM) 10K type strain sequencing project: providing services to taxonomists for standard genome sequencing and annotation.</title>
        <authorList>
            <consortium name="The Broad Institute Genomics Platform"/>
            <consortium name="The Broad Institute Genome Sequencing Center for Infectious Disease"/>
            <person name="Wu L."/>
            <person name="Ma J."/>
        </authorList>
    </citation>
    <scope>NUCLEOTIDE SEQUENCE [LARGE SCALE GENOMIC DNA]</scope>
    <source>
        <strain evidence="2">CCUG 55590</strain>
    </source>
</reference>
<dbReference type="EMBL" id="JBHTCE010000004">
    <property type="protein sequence ID" value="MFC7391150.1"/>
    <property type="molecule type" value="Genomic_DNA"/>
</dbReference>
<proteinExistence type="predicted"/>
<sequence length="189" mass="22668">MEIDKVLRFKQRSEFREWLHEHANDESFCWVILSRKNSGDGLLYLDAVEEALCFGWIDGIAKKTAEGEFAQRFSPRREKSNWTELNKERVRRLIRLELMQARGLSVLPDMSVKSFIVDLEIILRLQENPQVYQNFMAFPELYRRIRIDTIQSVRQDRELYTKRLNKLIEKTRANEMYGQWNDDGRLLHD</sequence>
<protein>
    <submittedName>
        <fullName evidence="1">YdeI family protein</fullName>
    </submittedName>
</protein>
<evidence type="ECO:0000313" key="1">
    <source>
        <dbReference type="EMBL" id="MFC7391150.1"/>
    </source>
</evidence>